<dbReference type="AlphaFoldDB" id="A0A6G5A333"/>
<proteinExistence type="predicted"/>
<evidence type="ECO:0000313" key="1">
    <source>
        <dbReference type="EMBL" id="NIE44570.1"/>
    </source>
</evidence>
<dbReference type="EMBL" id="GIKN01002297">
    <property type="protein sequence ID" value="NIE44570.1"/>
    <property type="molecule type" value="Transcribed_RNA"/>
</dbReference>
<organism evidence="1">
    <name type="scientific">Rhipicephalus microplus</name>
    <name type="common">Cattle tick</name>
    <name type="synonym">Boophilus microplus</name>
    <dbReference type="NCBI Taxonomy" id="6941"/>
    <lineage>
        <taxon>Eukaryota</taxon>
        <taxon>Metazoa</taxon>
        <taxon>Ecdysozoa</taxon>
        <taxon>Arthropoda</taxon>
        <taxon>Chelicerata</taxon>
        <taxon>Arachnida</taxon>
        <taxon>Acari</taxon>
        <taxon>Parasitiformes</taxon>
        <taxon>Ixodida</taxon>
        <taxon>Ixodoidea</taxon>
        <taxon>Ixodidae</taxon>
        <taxon>Rhipicephalinae</taxon>
        <taxon>Rhipicephalus</taxon>
        <taxon>Boophilus</taxon>
    </lineage>
</organism>
<protein>
    <submittedName>
        <fullName evidence="1">Uncharacterized protein</fullName>
    </submittedName>
</protein>
<reference evidence="1" key="1">
    <citation type="submission" date="2020-03" db="EMBL/GenBank/DDBJ databases">
        <title>A transcriptome and proteome of the tick Rhipicephalus microplus shaped by the genetic composition of its hosts and developmental stage.</title>
        <authorList>
            <person name="Garcia G.R."/>
            <person name="Ribeiro J.M.C."/>
            <person name="Maruyama S.R."/>
            <person name="Gardinasse L.G."/>
            <person name="Nelson K."/>
            <person name="Ferreira B.R."/>
            <person name="Andrade T.G."/>
            <person name="Santos I.K.F.M."/>
        </authorList>
    </citation>
    <scope>NUCLEOTIDE SEQUENCE</scope>
    <source>
        <strain evidence="1">NSGR</strain>
        <tissue evidence="1">Salivary glands</tissue>
    </source>
</reference>
<sequence>MYIGLIFVQLVAYIRSHIRTYSLNLRGTYARLQCIVKFFAMYIFCKQSISYDCSGCMNLVKCASNELHLCEGIFRGCQNVKSRETNGFPSLEALALAFGKSKLCDFAHFYYTLLRNDRKSCETHAK</sequence>
<accession>A0A6G5A333</accession>
<name>A0A6G5A333_RHIMP</name>